<dbReference type="EMBL" id="JACHDR010000001">
    <property type="protein sequence ID" value="MBB5511382.1"/>
    <property type="molecule type" value="Genomic_DNA"/>
</dbReference>
<proteinExistence type="predicted"/>
<gene>
    <name evidence="1" type="ORF">HD598_000069</name>
</gene>
<reference evidence="1 2" key="1">
    <citation type="submission" date="2020-08" db="EMBL/GenBank/DDBJ databases">
        <title>Sequencing the genomes of 1000 actinobacteria strains.</title>
        <authorList>
            <person name="Klenk H.-P."/>
        </authorList>
    </citation>
    <scope>NUCLEOTIDE SEQUENCE [LARGE SCALE GENOMIC DNA]</scope>
    <source>
        <strain evidence="1 2">DSM 105783</strain>
    </source>
</reference>
<protein>
    <submittedName>
        <fullName evidence="1">Uncharacterized protein</fullName>
    </submittedName>
</protein>
<organism evidence="1 2">
    <name type="scientific">Neomicrococcus aestuarii</name>
    <dbReference type="NCBI Taxonomy" id="556325"/>
    <lineage>
        <taxon>Bacteria</taxon>
        <taxon>Bacillati</taxon>
        <taxon>Actinomycetota</taxon>
        <taxon>Actinomycetes</taxon>
        <taxon>Micrococcales</taxon>
        <taxon>Micrococcaceae</taxon>
        <taxon>Neomicrococcus</taxon>
    </lineage>
</organism>
<evidence type="ECO:0000313" key="1">
    <source>
        <dbReference type="EMBL" id="MBB5511382.1"/>
    </source>
</evidence>
<dbReference type="RefSeq" id="WP_183662853.1">
    <property type="nucleotide sequence ID" value="NZ_BAAARH010000009.1"/>
</dbReference>
<accession>A0A7W8TR40</accession>
<sequence length="88" mass="10122">MTTFSSSATWGRMKNSYEHLKSLGWVDAEGRLYGLTYEEICERDPNELVFPPFVLSDEDLRKADEEIARQIAEGRLVNNEIVRGPDEE</sequence>
<comment type="caution">
    <text evidence="1">The sequence shown here is derived from an EMBL/GenBank/DDBJ whole genome shotgun (WGS) entry which is preliminary data.</text>
</comment>
<evidence type="ECO:0000313" key="2">
    <source>
        <dbReference type="Proteomes" id="UP000580797"/>
    </source>
</evidence>
<dbReference type="Proteomes" id="UP000580797">
    <property type="component" value="Unassembled WGS sequence"/>
</dbReference>
<dbReference type="AlphaFoldDB" id="A0A7W8TR40"/>
<name>A0A7W8TR40_9MICC</name>